<reference evidence="2" key="1">
    <citation type="journal article" date="2020" name="mSystems">
        <title>Genome- and Community-Level Interaction Insights into Carbon Utilization and Element Cycling Functions of Hydrothermarchaeota in Hydrothermal Sediment.</title>
        <authorList>
            <person name="Zhou Z."/>
            <person name="Liu Y."/>
            <person name="Xu W."/>
            <person name="Pan J."/>
            <person name="Luo Z.H."/>
            <person name="Li M."/>
        </authorList>
    </citation>
    <scope>NUCLEOTIDE SEQUENCE [LARGE SCALE GENOMIC DNA]</scope>
    <source>
        <strain evidence="2">HyVt-456</strain>
    </source>
</reference>
<dbReference type="AlphaFoldDB" id="A0A7V1LLW0"/>
<dbReference type="Proteomes" id="UP000886005">
    <property type="component" value="Unassembled WGS sequence"/>
</dbReference>
<keyword evidence="2" id="KW-0378">Hydrolase</keyword>
<dbReference type="InterPro" id="IPR024775">
    <property type="entry name" value="DinB-like"/>
</dbReference>
<dbReference type="NCBIfam" id="NF009807">
    <property type="entry name" value="PRK13291.1"/>
    <property type="match status" value="1"/>
</dbReference>
<dbReference type="GO" id="GO:0016787">
    <property type="term" value="F:hydrolase activity"/>
    <property type="evidence" value="ECO:0007669"/>
    <property type="project" value="UniProtKB-KW"/>
</dbReference>
<dbReference type="Gene3D" id="1.20.120.450">
    <property type="entry name" value="dinb family like domain"/>
    <property type="match status" value="1"/>
</dbReference>
<gene>
    <name evidence="2" type="ORF">ENJ10_04175</name>
</gene>
<name>A0A7V1LLW0_CALAY</name>
<protein>
    <submittedName>
        <fullName evidence="2">Metal-dependent hydrolase</fullName>
    </submittedName>
</protein>
<dbReference type="Pfam" id="PF12867">
    <property type="entry name" value="DinB_2"/>
    <property type="match status" value="1"/>
</dbReference>
<proteinExistence type="predicted"/>
<dbReference type="SUPFAM" id="SSF109854">
    <property type="entry name" value="DinB/YfiT-like putative metalloenzymes"/>
    <property type="match status" value="1"/>
</dbReference>
<comment type="caution">
    <text evidence="2">The sequence shown here is derived from an EMBL/GenBank/DDBJ whole genome shotgun (WGS) entry which is preliminary data.</text>
</comment>
<dbReference type="EMBL" id="DRLD01000113">
    <property type="protein sequence ID" value="HED09862.1"/>
    <property type="molecule type" value="Genomic_DNA"/>
</dbReference>
<evidence type="ECO:0000259" key="1">
    <source>
        <dbReference type="Pfam" id="PF12867"/>
    </source>
</evidence>
<accession>A0A7V1LLW0</accession>
<feature type="non-terminal residue" evidence="2">
    <location>
        <position position="1"/>
    </location>
</feature>
<sequence length="153" mass="17936">GWIGEIEAFPADLSAVTGELDRERLNWIYRPGGWTVKQVVHHCADSHMNSYIRFKLALTEESPQIRPYFEDRWALLPDSLDDDIGDTLRLLESLHRKWAALLRSLREDDFKRVFVHPEHGQVVSLAENTAIYAWHGKHHLAHIRQALRYKVRF</sequence>
<dbReference type="InterPro" id="IPR034660">
    <property type="entry name" value="DinB/YfiT-like"/>
</dbReference>
<feature type="domain" description="DinB-like" evidence="1">
    <location>
        <begin position="6"/>
        <end position="143"/>
    </location>
</feature>
<organism evidence="2">
    <name type="scientific">Caldithrix abyssi</name>
    <dbReference type="NCBI Taxonomy" id="187145"/>
    <lineage>
        <taxon>Bacteria</taxon>
        <taxon>Pseudomonadati</taxon>
        <taxon>Calditrichota</taxon>
        <taxon>Calditrichia</taxon>
        <taxon>Calditrichales</taxon>
        <taxon>Calditrichaceae</taxon>
        <taxon>Caldithrix</taxon>
    </lineage>
</organism>
<evidence type="ECO:0000313" key="2">
    <source>
        <dbReference type="EMBL" id="HED09862.1"/>
    </source>
</evidence>